<sequence length="203" mass="22459">MKFSSPQSDHVSSKPLKSILKKRLKIPAHKRLSPEKIRKSFEHSESSNESVNSLRLHFRKRFSSKLLNSNVGSDHSSNHTDDSYLDLNVEPEERQIVEQAVHQAPRFGLQNDDAIEALRNIAPDSESDNQSVCSSADEHENDDWNPPEDDTDSDKSDIASCDSVSSSSLTGFVGQTELSDVGSSDDEAAVNAFVPMYALNNVN</sequence>
<feature type="compositionally biased region" description="Basic residues" evidence="1">
    <location>
        <begin position="19"/>
        <end position="31"/>
    </location>
</feature>
<dbReference type="AlphaFoldDB" id="A0AAN9TH69"/>
<name>A0AAN9TH69_9HEMI</name>
<dbReference type="EMBL" id="JBBCAQ010000032">
    <property type="protein sequence ID" value="KAK7583958.1"/>
    <property type="molecule type" value="Genomic_DNA"/>
</dbReference>
<protein>
    <submittedName>
        <fullName evidence="2">Uncharacterized protein</fullName>
    </submittedName>
</protein>
<organism evidence="2 3">
    <name type="scientific">Parthenolecanium corni</name>
    <dbReference type="NCBI Taxonomy" id="536013"/>
    <lineage>
        <taxon>Eukaryota</taxon>
        <taxon>Metazoa</taxon>
        <taxon>Ecdysozoa</taxon>
        <taxon>Arthropoda</taxon>
        <taxon>Hexapoda</taxon>
        <taxon>Insecta</taxon>
        <taxon>Pterygota</taxon>
        <taxon>Neoptera</taxon>
        <taxon>Paraneoptera</taxon>
        <taxon>Hemiptera</taxon>
        <taxon>Sternorrhyncha</taxon>
        <taxon>Coccoidea</taxon>
        <taxon>Coccidae</taxon>
        <taxon>Parthenolecanium</taxon>
    </lineage>
</organism>
<feature type="compositionally biased region" description="Polar residues" evidence="1">
    <location>
        <begin position="1"/>
        <end position="10"/>
    </location>
</feature>
<evidence type="ECO:0000313" key="3">
    <source>
        <dbReference type="Proteomes" id="UP001367676"/>
    </source>
</evidence>
<feature type="compositionally biased region" description="Basic and acidic residues" evidence="1">
    <location>
        <begin position="32"/>
        <end position="46"/>
    </location>
</feature>
<evidence type="ECO:0000313" key="2">
    <source>
        <dbReference type="EMBL" id="KAK7583958.1"/>
    </source>
</evidence>
<feature type="compositionally biased region" description="Acidic residues" evidence="1">
    <location>
        <begin position="139"/>
        <end position="152"/>
    </location>
</feature>
<dbReference type="Proteomes" id="UP001367676">
    <property type="component" value="Unassembled WGS sequence"/>
</dbReference>
<evidence type="ECO:0000256" key="1">
    <source>
        <dbReference type="SAM" id="MobiDB-lite"/>
    </source>
</evidence>
<feature type="region of interest" description="Disordered" evidence="1">
    <location>
        <begin position="121"/>
        <end position="184"/>
    </location>
</feature>
<accession>A0AAN9TH69</accession>
<reference evidence="2 3" key="1">
    <citation type="submission" date="2024-03" db="EMBL/GenBank/DDBJ databases">
        <title>Adaptation during the transition from Ophiocordyceps entomopathogen to insect associate is accompanied by gene loss and intensified selection.</title>
        <authorList>
            <person name="Ward C.M."/>
            <person name="Onetto C.A."/>
            <person name="Borneman A.R."/>
        </authorList>
    </citation>
    <scope>NUCLEOTIDE SEQUENCE [LARGE SCALE GENOMIC DNA]</scope>
    <source>
        <strain evidence="2">AWRI1</strain>
        <tissue evidence="2">Single Adult Female</tissue>
    </source>
</reference>
<proteinExistence type="predicted"/>
<comment type="caution">
    <text evidence="2">The sequence shown here is derived from an EMBL/GenBank/DDBJ whole genome shotgun (WGS) entry which is preliminary data.</text>
</comment>
<gene>
    <name evidence="2" type="ORF">V9T40_004921</name>
</gene>
<feature type="region of interest" description="Disordered" evidence="1">
    <location>
        <begin position="1"/>
        <end position="53"/>
    </location>
</feature>
<keyword evidence="3" id="KW-1185">Reference proteome</keyword>
<feature type="compositionally biased region" description="Low complexity" evidence="1">
    <location>
        <begin position="158"/>
        <end position="168"/>
    </location>
</feature>